<dbReference type="GO" id="GO:0033314">
    <property type="term" value="P:mitotic DNA replication checkpoint signaling"/>
    <property type="evidence" value="ECO:0007669"/>
    <property type="project" value="TreeGrafter"/>
</dbReference>
<keyword evidence="6" id="KW-0539">Nucleus</keyword>
<feature type="domain" description="AAA+ ATPase" evidence="9">
    <location>
        <begin position="98"/>
        <end position="242"/>
    </location>
</feature>
<dbReference type="PANTHER" id="PTHR12172:SF0">
    <property type="entry name" value="CELL CYCLE CHECKPOINT PROTEIN RAD17"/>
    <property type="match status" value="1"/>
</dbReference>
<sequence>MMNWVKPEDGFCLEPPAGQSTRSRMRRKRPAAKQNDCSATYDGGTSEQNLAESAVLTDGTWVEKFAPKTRNDLAVHRDKVEQVSRCIAEKLSSGNKNAGAIVLLSGPAGSGKTATLRCLAAEQGFTICEWVNPVSLTARAEYNQNWDFGGVTGQVEQFEDFLFQSSRYPSLLSEDSAKRIVLVEDLPNIFIRDPGSLRMTLRTCCRVSIAPLVFIISDSADQLEHRLFPEDFLRELEVTKIAFNPIATTFVAKALCALLDRAAQSQTITHEPTPDDIDSIVAASNGDIRSAINALEFFCSPSQTSPLQHGSGAVPPRNDERKSVKSDTYGSGIGRDAPLTLFHSLGKILHCKPKQTEQTSKIEGGSQASSADLSLATTKDPEKHTTGGRNPEDVFERSGVSGELFALFLHHNMPDFAADVYTVAECCEWFCHGDVLFSEWTSENVMETHAVSVITRGLMSSLAQSTTKSAGWKPLGKPQWSGALRDIKQKLYDLRVSFKGQHSTGRELQLDRVPYLALLRGSSTELSNSQRLLVDEIGVLANRNPLRFSANTSWSSLREQDMVDDRQVELSVNYTCKNVEALPDAPCYSDEEIVIEEFDD</sequence>
<dbReference type="PANTHER" id="PTHR12172">
    <property type="entry name" value="CELL CYCLE CHECKPOINT PROTEIN RAD17"/>
    <property type="match status" value="1"/>
</dbReference>
<dbReference type="GO" id="GO:0005524">
    <property type="term" value="F:ATP binding"/>
    <property type="evidence" value="ECO:0007669"/>
    <property type="project" value="UniProtKB-KW"/>
</dbReference>
<comment type="subcellular location">
    <subcellularLocation>
        <location evidence="1">Nucleus</location>
    </subcellularLocation>
</comment>
<feature type="region of interest" description="Disordered" evidence="8">
    <location>
        <begin position="303"/>
        <end position="331"/>
    </location>
</feature>
<keyword evidence="5" id="KW-0067">ATP-binding</keyword>
<evidence type="ECO:0000256" key="4">
    <source>
        <dbReference type="ARBA" id="ARBA00022763"/>
    </source>
</evidence>
<dbReference type="EMBL" id="JARKHS020003165">
    <property type="protein sequence ID" value="KAK8785968.1"/>
    <property type="molecule type" value="Genomic_DNA"/>
</dbReference>
<comment type="similarity">
    <text evidence="2">Belongs to the rad17/RAD24 family.</text>
</comment>
<evidence type="ECO:0000256" key="2">
    <source>
        <dbReference type="ARBA" id="ARBA00006168"/>
    </source>
</evidence>
<dbReference type="GO" id="GO:0000077">
    <property type="term" value="P:DNA damage checkpoint signaling"/>
    <property type="evidence" value="ECO:0007669"/>
    <property type="project" value="TreeGrafter"/>
</dbReference>
<dbReference type="InterPro" id="IPR004582">
    <property type="entry name" value="Checkpoint_prot_Rad17_Rad24"/>
</dbReference>
<dbReference type="GO" id="GO:0005634">
    <property type="term" value="C:nucleus"/>
    <property type="evidence" value="ECO:0007669"/>
    <property type="project" value="UniProtKB-SubCell"/>
</dbReference>
<protein>
    <recommendedName>
        <fullName evidence="9">AAA+ ATPase domain-containing protein</fullName>
    </recommendedName>
</protein>
<accession>A0AAQ4FHB2</accession>
<feature type="compositionally biased region" description="Basic and acidic residues" evidence="8">
    <location>
        <begin position="379"/>
        <end position="394"/>
    </location>
</feature>
<keyword evidence="11" id="KW-1185">Reference proteome</keyword>
<dbReference type="CDD" id="cd18139">
    <property type="entry name" value="HLD_clamp_RarA"/>
    <property type="match status" value="1"/>
</dbReference>
<dbReference type="SUPFAM" id="SSF52540">
    <property type="entry name" value="P-loop containing nucleoside triphosphate hydrolases"/>
    <property type="match status" value="1"/>
</dbReference>
<feature type="region of interest" description="Disordered" evidence="8">
    <location>
        <begin position="1"/>
        <end position="45"/>
    </location>
</feature>
<feature type="region of interest" description="Disordered" evidence="8">
    <location>
        <begin position="356"/>
        <end position="394"/>
    </location>
</feature>
<dbReference type="GO" id="GO:0003689">
    <property type="term" value="F:DNA clamp loader activity"/>
    <property type="evidence" value="ECO:0007669"/>
    <property type="project" value="TreeGrafter"/>
</dbReference>
<dbReference type="GO" id="GO:0003682">
    <property type="term" value="F:chromatin binding"/>
    <property type="evidence" value="ECO:0007669"/>
    <property type="project" value="TreeGrafter"/>
</dbReference>
<evidence type="ECO:0000256" key="5">
    <source>
        <dbReference type="ARBA" id="ARBA00022840"/>
    </source>
</evidence>
<keyword evidence="3" id="KW-0547">Nucleotide-binding</keyword>
<dbReference type="GO" id="GO:0006281">
    <property type="term" value="P:DNA repair"/>
    <property type="evidence" value="ECO:0007669"/>
    <property type="project" value="InterPro"/>
</dbReference>
<dbReference type="AlphaFoldDB" id="A0AAQ4FHB2"/>
<evidence type="ECO:0000256" key="8">
    <source>
        <dbReference type="SAM" id="MobiDB-lite"/>
    </source>
</evidence>
<evidence type="ECO:0000259" key="9">
    <source>
        <dbReference type="SMART" id="SM00382"/>
    </source>
</evidence>
<name>A0AAQ4FHB2_AMBAM</name>
<dbReference type="InterPro" id="IPR003593">
    <property type="entry name" value="AAA+_ATPase"/>
</dbReference>
<comment type="caution">
    <text evidence="10">The sequence shown here is derived from an EMBL/GenBank/DDBJ whole genome shotgun (WGS) entry which is preliminary data.</text>
</comment>
<evidence type="ECO:0000256" key="6">
    <source>
        <dbReference type="ARBA" id="ARBA00023242"/>
    </source>
</evidence>
<organism evidence="10 11">
    <name type="scientific">Amblyomma americanum</name>
    <name type="common">Lone star tick</name>
    <dbReference type="NCBI Taxonomy" id="6943"/>
    <lineage>
        <taxon>Eukaryota</taxon>
        <taxon>Metazoa</taxon>
        <taxon>Ecdysozoa</taxon>
        <taxon>Arthropoda</taxon>
        <taxon>Chelicerata</taxon>
        <taxon>Arachnida</taxon>
        <taxon>Acari</taxon>
        <taxon>Parasitiformes</taxon>
        <taxon>Ixodida</taxon>
        <taxon>Ixodoidea</taxon>
        <taxon>Ixodidae</taxon>
        <taxon>Amblyomminae</taxon>
        <taxon>Amblyomma</taxon>
    </lineage>
</organism>
<proteinExistence type="inferred from homology"/>
<dbReference type="Gene3D" id="3.40.50.300">
    <property type="entry name" value="P-loop containing nucleotide triphosphate hydrolases"/>
    <property type="match status" value="1"/>
</dbReference>
<evidence type="ECO:0000313" key="10">
    <source>
        <dbReference type="EMBL" id="KAK8785968.1"/>
    </source>
</evidence>
<feature type="compositionally biased region" description="Polar residues" evidence="8">
    <location>
        <begin position="356"/>
        <end position="377"/>
    </location>
</feature>
<keyword evidence="4" id="KW-0227">DNA damage</keyword>
<dbReference type="InterPro" id="IPR027417">
    <property type="entry name" value="P-loop_NTPase"/>
</dbReference>
<keyword evidence="7" id="KW-0131">Cell cycle</keyword>
<dbReference type="Pfam" id="PF03215">
    <property type="entry name" value="Rad17"/>
    <property type="match status" value="1"/>
</dbReference>
<evidence type="ECO:0000256" key="1">
    <source>
        <dbReference type="ARBA" id="ARBA00004123"/>
    </source>
</evidence>
<evidence type="ECO:0000256" key="3">
    <source>
        <dbReference type="ARBA" id="ARBA00022741"/>
    </source>
</evidence>
<reference evidence="10 11" key="1">
    <citation type="journal article" date="2023" name="Arcadia Sci">
        <title>De novo assembly of a long-read Amblyomma americanum tick genome.</title>
        <authorList>
            <person name="Chou S."/>
            <person name="Poskanzer K.E."/>
            <person name="Rollins M."/>
            <person name="Thuy-Boun P.S."/>
        </authorList>
    </citation>
    <scope>NUCLEOTIDE SEQUENCE [LARGE SCALE GENOMIC DNA]</scope>
    <source>
        <strain evidence="10">F_SG_1</strain>
        <tissue evidence="10">Salivary glands</tissue>
    </source>
</reference>
<evidence type="ECO:0000313" key="11">
    <source>
        <dbReference type="Proteomes" id="UP001321473"/>
    </source>
</evidence>
<dbReference type="Proteomes" id="UP001321473">
    <property type="component" value="Unassembled WGS sequence"/>
</dbReference>
<dbReference type="SMART" id="SM00382">
    <property type="entry name" value="AAA"/>
    <property type="match status" value="1"/>
</dbReference>
<gene>
    <name evidence="10" type="ORF">V5799_007667</name>
</gene>
<evidence type="ECO:0000256" key="7">
    <source>
        <dbReference type="ARBA" id="ARBA00023306"/>
    </source>
</evidence>
<feature type="compositionally biased region" description="Polar residues" evidence="8">
    <location>
        <begin position="35"/>
        <end position="45"/>
    </location>
</feature>